<dbReference type="SUPFAM" id="SSF46894">
    <property type="entry name" value="C-terminal effector domain of the bipartite response regulators"/>
    <property type="match status" value="1"/>
</dbReference>
<dbReference type="CDD" id="cd15831">
    <property type="entry name" value="BTAD"/>
    <property type="match status" value="1"/>
</dbReference>
<keyword evidence="3 5" id="KW-0238">DNA-binding</keyword>
<dbReference type="Proteomes" id="UP000581769">
    <property type="component" value="Unassembled WGS sequence"/>
</dbReference>
<proteinExistence type="inferred from homology"/>
<dbReference type="InterPro" id="IPR001867">
    <property type="entry name" value="OmpR/PhoB-type_DNA-bd"/>
</dbReference>
<dbReference type="SUPFAM" id="SSF48452">
    <property type="entry name" value="TPR-like"/>
    <property type="match status" value="2"/>
</dbReference>
<dbReference type="PRINTS" id="PR00364">
    <property type="entry name" value="DISEASERSIST"/>
</dbReference>
<gene>
    <name evidence="7" type="ORF">BJY18_007128</name>
</gene>
<dbReference type="PANTHER" id="PTHR35807:SF1">
    <property type="entry name" value="TRANSCRIPTIONAL REGULATOR REDD"/>
    <property type="match status" value="1"/>
</dbReference>
<feature type="domain" description="OmpR/PhoB-type" evidence="6">
    <location>
        <begin position="1"/>
        <end position="67"/>
    </location>
</feature>
<dbReference type="InterPro" id="IPR005158">
    <property type="entry name" value="BTAD"/>
</dbReference>
<evidence type="ECO:0000313" key="7">
    <source>
        <dbReference type="EMBL" id="MBB4689643.1"/>
    </source>
</evidence>
<evidence type="ECO:0000256" key="1">
    <source>
        <dbReference type="ARBA" id="ARBA00005820"/>
    </source>
</evidence>
<accession>A0A840J781</accession>
<dbReference type="InterPro" id="IPR027417">
    <property type="entry name" value="P-loop_NTPase"/>
</dbReference>
<dbReference type="InterPro" id="IPR051677">
    <property type="entry name" value="AfsR-DnrI-RedD_regulator"/>
</dbReference>
<comment type="caution">
    <text evidence="7">The sequence shown here is derived from an EMBL/GenBank/DDBJ whole genome shotgun (WGS) entry which is preliminary data.</text>
</comment>
<dbReference type="Gene3D" id="1.25.40.10">
    <property type="entry name" value="Tetratricopeptide repeat domain"/>
    <property type="match status" value="2"/>
</dbReference>
<dbReference type="SMART" id="SM01043">
    <property type="entry name" value="BTAD"/>
    <property type="match status" value="1"/>
</dbReference>
<evidence type="ECO:0000256" key="4">
    <source>
        <dbReference type="ARBA" id="ARBA00023163"/>
    </source>
</evidence>
<evidence type="ECO:0000313" key="8">
    <source>
        <dbReference type="Proteomes" id="UP000581769"/>
    </source>
</evidence>
<sequence length="848" mass="89734">MLAARANAAVPLPEIVAALWGQDPPKSAEGAVYTYISSLRKALEPDGGSQQRPGPLVRTRAGYTLVLPGRTLDVAEFEETLRSARRRRDTGDGLGALREAEAALALWQGPALGGASGPFAETERTRLDLARLDAEELRAEALVATGAAEEVVGRLSVLAAEHPLRERLHELLVLALGRSGRRGEALEAYRHARQTLVTELGIEPGPVLQELHRDVLADDDPGPSGRPSAVPAQLPREVPGFSGRRHELEYLLYAVGEGGATLVTIDGIGGAGKTALAIRLARRLAQSFPDGQLFVDLQGYAAGRRGVGVEDALARLVTGLGGPADFGGDAEAGSGLFRTMAAGKRLLVVLDNAVDAAQVRALLPGDPRCLVIVTSRDRMPGLVARDGATRVHLGPLPAADAVALLRWLPGTDDRAATELAALCGNLPLALRVVAERIRDFAEQGLDALVAELRDERRRLDALAVPDDEVSDVRAVFSWSYAALEPAAAAAFRALGVHPGGEIDPGAAAATVGADADRLLGVLERRHLLGRAANDSYRCHDLMRIYAAERVGRSTAEADAARARMFAWYLDAARTVRTVLTPGLGDDCAEPPVADGLPAISDHQDGVAWATRRMGCLEAMLRLAVEHGHDAIATRLATAFGSLYYCTSRWSEWLETVRLGREAAERRADSSALGRLRNDAGVAWHFLGKPEKAAAEHRAAIEILSGQDGAVNPAVPANLAVAYSMLGRQLDAVPLLRDAWQAAQDQGNPHLEAVVAINLCAVLSGLGNHDDAIDCGRRGVRLAEATGAGHLLGHALTELGQACSTAGRPGDAREWLVQAFGHWHALGDEWGRRAAADALAGLPHGFGLP</sequence>
<organism evidence="7 8">
    <name type="scientific">Amycolatopsis jiangsuensis</name>
    <dbReference type="NCBI Taxonomy" id="1181879"/>
    <lineage>
        <taxon>Bacteria</taxon>
        <taxon>Bacillati</taxon>
        <taxon>Actinomycetota</taxon>
        <taxon>Actinomycetes</taxon>
        <taxon>Pseudonocardiales</taxon>
        <taxon>Pseudonocardiaceae</taxon>
        <taxon>Amycolatopsis</taxon>
    </lineage>
</organism>
<evidence type="ECO:0000259" key="6">
    <source>
        <dbReference type="PROSITE" id="PS51755"/>
    </source>
</evidence>
<reference evidence="7 8" key="1">
    <citation type="submission" date="2020-08" db="EMBL/GenBank/DDBJ databases">
        <title>Sequencing the genomes of 1000 actinobacteria strains.</title>
        <authorList>
            <person name="Klenk H.-P."/>
        </authorList>
    </citation>
    <scope>NUCLEOTIDE SEQUENCE [LARGE SCALE GENOMIC DNA]</scope>
    <source>
        <strain evidence="7 8">DSM 45859</strain>
    </source>
</reference>
<keyword evidence="2" id="KW-0805">Transcription regulation</keyword>
<dbReference type="InterPro" id="IPR011990">
    <property type="entry name" value="TPR-like_helical_dom_sf"/>
</dbReference>
<keyword evidence="4" id="KW-0804">Transcription</keyword>
<keyword evidence="8" id="KW-1185">Reference proteome</keyword>
<protein>
    <submittedName>
        <fullName evidence="7">DNA-binding SARP family transcriptional activator</fullName>
    </submittedName>
</protein>
<dbReference type="EMBL" id="JACHMG010000001">
    <property type="protein sequence ID" value="MBB4689643.1"/>
    <property type="molecule type" value="Genomic_DNA"/>
</dbReference>
<dbReference type="PROSITE" id="PS51755">
    <property type="entry name" value="OMPR_PHOB"/>
    <property type="match status" value="1"/>
</dbReference>
<dbReference type="GO" id="GO:0000160">
    <property type="term" value="P:phosphorelay signal transduction system"/>
    <property type="evidence" value="ECO:0007669"/>
    <property type="project" value="InterPro"/>
</dbReference>
<evidence type="ECO:0000256" key="2">
    <source>
        <dbReference type="ARBA" id="ARBA00023015"/>
    </source>
</evidence>
<dbReference type="InterPro" id="IPR036388">
    <property type="entry name" value="WH-like_DNA-bd_sf"/>
</dbReference>
<evidence type="ECO:0000256" key="3">
    <source>
        <dbReference type="ARBA" id="ARBA00023125"/>
    </source>
</evidence>
<comment type="similarity">
    <text evidence="1">Belongs to the AfsR/DnrI/RedD regulatory family.</text>
</comment>
<feature type="DNA-binding region" description="OmpR/PhoB-type" evidence="5">
    <location>
        <begin position="1"/>
        <end position="67"/>
    </location>
</feature>
<dbReference type="InterPro" id="IPR016032">
    <property type="entry name" value="Sig_transdc_resp-reg_C-effctor"/>
</dbReference>
<dbReference type="Gene3D" id="1.10.10.10">
    <property type="entry name" value="Winged helix-like DNA-binding domain superfamily/Winged helix DNA-binding domain"/>
    <property type="match status" value="1"/>
</dbReference>
<dbReference type="Gene3D" id="3.40.50.300">
    <property type="entry name" value="P-loop containing nucleotide triphosphate hydrolases"/>
    <property type="match status" value="1"/>
</dbReference>
<dbReference type="Pfam" id="PF13424">
    <property type="entry name" value="TPR_12"/>
    <property type="match status" value="1"/>
</dbReference>
<dbReference type="RefSeq" id="WP_184784137.1">
    <property type="nucleotide sequence ID" value="NZ_JACHMG010000001.1"/>
</dbReference>
<dbReference type="GO" id="GO:0006355">
    <property type="term" value="P:regulation of DNA-templated transcription"/>
    <property type="evidence" value="ECO:0007669"/>
    <property type="project" value="InterPro"/>
</dbReference>
<dbReference type="AlphaFoldDB" id="A0A840J781"/>
<name>A0A840J781_9PSEU</name>
<dbReference type="SUPFAM" id="SSF52540">
    <property type="entry name" value="P-loop containing nucleoside triphosphate hydrolases"/>
    <property type="match status" value="1"/>
</dbReference>
<dbReference type="Pfam" id="PF03704">
    <property type="entry name" value="BTAD"/>
    <property type="match status" value="1"/>
</dbReference>
<dbReference type="GO" id="GO:0003677">
    <property type="term" value="F:DNA binding"/>
    <property type="evidence" value="ECO:0007669"/>
    <property type="project" value="UniProtKB-UniRule"/>
</dbReference>
<evidence type="ECO:0000256" key="5">
    <source>
        <dbReference type="PROSITE-ProRule" id="PRU01091"/>
    </source>
</evidence>
<dbReference type="PANTHER" id="PTHR35807">
    <property type="entry name" value="TRANSCRIPTIONAL REGULATOR REDD-RELATED"/>
    <property type="match status" value="1"/>
</dbReference>